<evidence type="ECO:0000256" key="2">
    <source>
        <dbReference type="ARBA" id="ARBA00022741"/>
    </source>
</evidence>
<sequence>MSEFKVAAVSNAAVGNNIKSPSEVSILVVGVGGGGCNALQHMINQSLPGVSFIAVNTDSVALSRNTSPVKVQIGVNLTHGLGSGCNPTVGRKAAEESHDDLKRLLQNGNLIFITAGMGGGTGTGAAPLIAEIAKKECRALTVGVVTKPFKFEGKSHMVNAQAGITELSKYVDSLIVIDNNKLLTNLGANVSILNAFNAANDVLYRAVFGINSIITNADYMNVDFNDVRLVMEDAGLAVVGIGHGKGPTFVEDAVAQAVRNPLIDNVDVRSATGIIVHTRVNPNFGIGRWQMINEALQKYVSEESDYGSKIGMNFDDKLAEDEIVVTIIMTGISQEQPGTQDAVRVPSALRRHGDAAPAVGGSDFFTQVLKGGTPTIKRDFSTSTPTQATATSTLTTASATITEVPNNGTESAAATAAEVKVAPAPAEIAVSGMSSSEGNGDESLWVVPPILRGRAD</sequence>
<dbReference type="Pfam" id="PF12327">
    <property type="entry name" value="FtsZ_C"/>
    <property type="match status" value="1"/>
</dbReference>
<protein>
    <recommendedName>
        <fullName evidence="4 5">Cell division protein FtsZ</fullName>
    </recommendedName>
</protein>
<evidence type="ECO:0000259" key="8">
    <source>
        <dbReference type="SMART" id="SM00864"/>
    </source>
</evidence>
<dbReference type="GO" id="GO:0003924">
    <property type="term" value="F:GTPase activity"/>
    <property type="evidence" value="ECO:0007669"/>
    <property type="project" value="UniProtKB-UniRule"/>
</dbReference>
<evidence type="ECO:0000256" key="1">
    <source>
        <dbReference type="ARBA" id="ARBA00009690"/>
    </source>
</evidence>
<dbReference type="SMART" id="SM00865">
    <property type="entry name" value="Tubulin_C"/>
    <property type="match status" value="1"/>
</dbReference>
<comment type="caution">
    <text evidence="10">The sequence shown here is derived from an EMBL/GenBank/DDBJ whole genome shotgun (WGS) entry which is preliminary data.</text>
</comment>
<feature type="binding site" evidence="4">
    <location>
        <position position="152"/>
    </location>
    <ligand>
        <name>GTP</name>
        <dbReference type="ChEBI" id="CHEBI:37565"/>
    </ligand>
</feature>
<dbReference type="AlphaFoldDB" id="A0A9E2NRF7"/>
<dbReference type="FunFam" id="3.40.50.1440:FF:000001">
    <property type="entry name" value="Cell division protein FtsZ"/>
    <property type="match status" value="1"/>
</dbReference>
<dbReference type="InterPro" id="IPR008280">
    <property type="entry name" value="Tub_FtsZ_C"/>
</dbReference>
<evidence type="ECO:0000256" key="6">
    <source>
        <dbReference type="RuleBase" id="RU000631"/>
    </source>
</evidence>
<dbReference type="SUPFAM" id="SSF55307">
    <property type="entry name" value="Tubulin C-terminal domain-like"/>
    <property type="match status" value="1"/>
</dbReference>
<keyword evidence="4" id="KW-0963">Cytoplasm</keyword>
<dbReference type="SMART" id="SM00864">
    <property type="entry name" value="Tubulin"/>
    <property type="match status" value="1"/>
</dbReference>
<feature type="domain" description="Tubulin/FtsZ 2-layer sandwich" evidence="9">
    <location>
        <begin position="220"/>
        <end position="341"/>
    </location>
</feature>
<keyword evidence="4 6" id="KW-0717">Septation</keyword>
<dbReference type="Proteomes" id="UP000824150">
    <property type="component" value="Unassembled WGS sequence"/>
</dbReference>
<dbReference type="Pfam" id="PF00091">
    <property type="entry name" value="Tubulin"/>
    <property type="match status" value="1"/>
</dbReference>
<dbReference type="GO" id="GO:0032153">
    <property type="term" value="C:cell division site"/>
    <property type="evidence" value="ECO:0007669"/>
    <property type="project" value="UniProtKB-UniRule"/>
</dbReference>
<dbReference type="InterPro" id="IPR018316">
    <property type="entry name" value="Tubulin/FtsZ_2-layer-sand-dom"/>
</dbReference>
<evidence type="ECO:0000256" key="7">
    <source>
        <dbReference type="SAM" id="MobiDB-lite"/>
    </source>
</evidence>
<dbReference type="Gene3D" id="3.40.50.1440">
    <property type="entry name" value="Tubulin/FtsZ, GTPase domain"/>
    <property type="match status" value="1"/>
</dbReference>
<feature type="binding site" evidence="4">
    <location>
        <begin position="33"/>
        <end position="37"/>
    </location>
    <ligand>
        <name>GTP</name>
        <dbReference type="ChEBI" id="CHEBI:37565"/>
    </ligand>
</feature>
<evidence type="ECO:0000313" key="11">
    <source>
        <dbReference type="Proteomes" id="UP000824150"/>
    </source>
</evidence>
<proteinExistence type="inferred from homology"/>
<dbReference type="PANTHER" id="PTHR30314">
    <property type="entry name" value="CELL DIVISION PROTEIN FTSZ-RELATED"/>
    <property type="match status" value="1"/>
</dbReference>
<keyword evidence="4 6" id="KW-0132">Cell division</keyword>
<dbReference type="InterPro" id="IPR003008">
    <property type="entry name" value="Tubulin_FtsZ_GTPase"/>
</dbReference>
<comment type="subunit">
    <text evidence="4">Homodimer. Polymerizes to form a dynamic ring structure in a strictly GTP-dependent manner. Interacts directly with several other division proteins.</text>
</comment>
<comment type="subcellular location">
    <subcellularLocation>
        <location evidence="4">Cytoplasm</location>
    </subcellularLocation>
    <text evidence="4">Assembles at midcell at the inner surface of the cytoplasmic membrane.</text>
</comment>
<dbReference type="CDD" id="cd02201">
    <property type="entry name" value="FtsZ_type1"/>
    <property type="match status" value="1"/>
</dbReference>
<evidence type="ECO:0000259" key="9">
    <source>
        <dbReference type="SMART" id="SM00865"/>
    </source>
</evidence>
<evidence type="ECO:0000256" key="4">
    <source>
        <dbReference type="HAMAP-Rule" id="MF_00909"/>
    </source>
</evidence>
<dbReference type="HAMAP" id="MF_00909">
    <property type="entry name" value="FtsZ"/>
    <property type="match status" value="1"/>
</dbReference>
<dbReference type="InterPro" id="IPR000158">
    <property type="entry name" value="Cell_div_FtsZ"/>
</dbReference>
<dbReference type="PRINTS" id="PR00423">
    <property type="entry name" value="CELLDVISFTSZ"/>
</dbReference>
<feature type="binding site" evidence="4">
    <location>
        <begin position="120"/>
        <end position="122"/>
    </location>
    <ligand>
        <name>GTP</name>
        <dbReference type="ChEBI" id="CHEBI:37565"/>
    </ligand>
</feature>
<dbReference type="GO" id="GO:0051258">
    <property type="term" value="P:protein polymerization"/>
    <property type="evidence" value="ECO:0007669"/>
    <property type="project" value="UniProtKB-UniRule"/>
</dbReference>
<organism evidence="10 11">
    <name type="scientific">Candidatus Anaerobiospirillum merdipullorum</name>
    <dbReference type="NCBI Taxonomy" id="2838450"/>
    <lineage>
        <taxon>Bacteria</taxon>
        <taxon>Pseudomonadati</taxon>
        <taxon>Pseudomonadota</taxon>
        <taxon>Gammaproteobacteria</taxon>
        <taxon>Aeromonadales</taxon>
        <taxon>Succinivibrionaceae</taxon>
        <taxon>Anaerobiospirillum</taxon>
    </lineage>
</organism>
<comment type="caution">
    <text evidence="4">Lacks conserved residue(s) required for the propagation of feature annotation.</text>
</comment>
<gene>
    <name evidence="4 10" type="primary">ftsZ</name>
    <name evidence="10" type="ORF">IAA31_01590</name>
</gene>
<dbReference type="PROSITE" id="PS01135">
    <property type="entry name" value="FTSZ_2"/>
    <property type="match status" value="1"/>
</dbReference>
<comment type="function">
    <text evidence="4 6">Essential cell division protein that forms a contractile ring structure (Z ring) at the future cell division site. The regulation of the ring assembly controls the timing and the location of cell division. One of the functions of the FtsZ ring is to recruit other cell division proteins to the septum to produce a new cell wall between the dividing cells. Binds GTP and shows GTPase activity.</text>
</comment>
<evidence type="ECO:0000256" key="5">
    <source>
        <dbReference type="NCBIfam" id="TIGR00065"/>
    </source>
</evidence>
<dbReference type="PANTHER" id="PTHR30314:SF3">
    <property type="entry name" value="MITOCHONDRIAL DIVISION PROTEIN FSZA"/>
    <property type="match status" value="1"/>
</dbReference>
<feature type="binding site" evidence="4">
    <location>
        <position position="200"/>
    </location>
    <ligand>
        <name>GTP</name>
        <dbReference type="ChEBI" id="CHEBI:37565"/>
    </ligand>
</feature>
<dbReference type="SUPFAM" id="SSF52490">
    <property type="entry name" value="Tubulin nucleotide-binding domain-like"/>
    <property type="match status" value="1"/>
</dbReference>
<evidence type="ECO:0000256" key="3">
    <source>
        <dbReference type="ARBA" id="ARBA00023134"/>
    </source>
</evidence>
<dbReference type="GO" id="GO:0000917">
    <property type="term" value="P:division septum assembly"/>
    <property type="evidence" value="ECO:0007669"/>
    <property type="project" value="UniProtKB-KW"/>
</dbReference>
<name>A0A9E2NRF7_9GAMM</name>
<dbReference type="InterPro" id="IPR045061">
    <property type="entry name" value="FtsZ/CetZ"/>
</dbReference>
<dbReference type="InterPro" id="IPR024757">
    <property type="entry name" value="FtsZ_C"/>
</dbReference>
<comment type="similarity">
    <text evidence="1 4 6">Belongs to the FtsZ family.</text>
</comment>
<keyword evidence="3 4" id="KW-0342">GTP-binding</keyword>
<keyword evidence="2 4" id="KW-0547">Nucleotide-binding</keyword>
<dbReference type="NCBIfam" id="TIGR00065">
    <property type="entry name" value="ftsZ"/>
    <property type="match status" value="1"/>
</dbReference>
<feature type="region of interest" description="Disordered" evidence="7">
    <location>
        <begin position="432"/>
        <end position="456"/>
    </location>
</feature>
<dbReference type="InterPro" id="IPR020805">
    <property type="entry name" value="Cell_div_FtsZ_CS"/>
</dbReference>
<dbReference type="EMBL" id="JAHLFG010000018">
    <property type="protein sequence ID" value="MBU3826176.1"/>
    <property type="molecule type" value="Genomic_DNA"/>
</dbReference>
<accession>A0A9E2NRF7</accession>
<keyword evidence="4 6" id="KW-0131">Cell cycle</keyword>
<dbReference type="InterPro" id="IPR036525">
    <property type="entry name" value="Tubulin/FtsZ_GTPase_sf"/>
</dbReference>
<feature type="domain" description="Tubulin/FtsZ GTPase" evidence="8">
    <location>
        <begin position="25"/>
        <end position="218"/>
    </location>
</feature>
<dbReference type="GO" id="GO:0005737">
    <property type="term" value="C:cytoplasm"/>
    <property type="evidence" value="ECO:0007669"/>
    <property type="project" value="UniProtKB-SubCell"/>
</dbReference>
<dbReference type="GO" id="GO:0005525">
    <property type="term" value="F:GTP binding"/>
    <property type="evidence" value="ECO:0007669"/>
    <property type="project" value="UniProtKB-UniRule"/>
</dbReference>
<evidence type="ECO:0000313" key="10">
    <source>
        <dbReference type="EMBL" id="MBU3826176.1"/>
    </source>
</evidence>
<reference evidence="10" key="2">
    <citation type="submission" date="2021-04" db="EMBL/GenBank/DDBJ databases">
        <authorList>
            <person name="Gilroy R."/>
        </authorList>
    </citation>
    <scope>NUCLEOTIDE SEQUENCE</scope>
    <source>
        <strain evidence="10">687</strain>
    </source>
</reference>
<reference evidence="10" key="1">
    <citation type="journal article" date="2021" name="PeerJ">
        <title>Extensive microbial diversity within the chicken gut microbiome revealed by metagenomics and culture.</title>
        <authorList>
            <person name="Gilroy R."/>
            <person name="Ravi A."/>
            <person name="Getino M."/>
            <person name="Pursley I."/>
            <person name="Horton D.L."/>
            <person name="Alikhan N.F."/>
            <person name="Baker D."/>
            <person name="Gharbi K."/>
            <person name="Hall N."/>
            <person name="Watson M."/>
            <person name="Adriaenssens E.M."/>
            <person name="Foster-Nyarko E."/>
            <person name="Jarju S."/>
            <person name="Secka A."/>
            <person name="Antonio M."/>
            <person name="Oren A."/>
            <person name="Chaudhuri R.R."/>
            <person name="La Ragione R."/>
            <person name="Hildebrand F."/>
            <person name="Pallen M.J."/>
        </authorList>
    </citation>
    <scope>NUCLEOTIDE SEQUENCE</scope>
    <source>
        <strain evidence="10">687</strain>
    </source>
</reference>
<dbReference type="GO" id="GO:0043093">
    <property type="term" value="P:FtsZ-dependent cytokinesis"/>
    <property type="evidence" value="ECO:0007669"/>
    <property type="project" value="UniProtKB-UniRule"/>
</dbReference>